<protein>
    <recommendedName>
        <fullName evidence="1">Gp5/Type VI secretion system Vgr protein OB-fold domain-containing protein</fullName>
    </recommendedName>
</protein>
<organism evidence="2">
    <name type="scientific">marine metagenome</name>
    <dbReference type="NCBI Taxonomy" id="408172"/>
    <lineage>
        <taxon>unclassified sequences</taxon>
        <taxon>metagenomes</taxon>
        <taxon>ecological metagenomes</taxon>
    </lineage>
</organism>
<dbReference type="AlphaFoldDB" id="A0A383DY26"/>
<sequence>MIRNITKEFAKSTETDGAGVSIKSMPYIYRAFIKRSLDSAAMGRLQVYIPEIAHPTREDTWISVRYLSPFAGASNPYDIKPMSTAFKDTQTAYGMWMVPPTMETEGLVGFINGDINEGVWLGCFFQENVNFTVPGIPSAMTYEGPAPG</sequence>
<name>A0A383DY26_9ZZZZ</name>
<reference evidence="2" key="1">
    <citation type="submission" date="2018-05" db="EMBL/GenBank/DDBJ databases">
        <authorList>
            <person name="Lanie J.A."/>
            <person name="Ng W.-L."/>
            <person name="Kazmierczak K.M."/>
            <person name="Andrzejewski T.M."/>
            <person name="Davidsen T.M."/>
            <person name="Wayne K.J."/>
            <person name="Tettelin H."/>
            <person name="Glass J.I."/>
            <person name="Rusch D."/>
            <person name="Podicherti R."/>
            <person name="Tsui H.-C.T."/>
            <person name="Winkler M.E."/>
        </authorList>
    </citation>
    <scope>NUCLEOTIDE SEQUENCE</scope>
</reference>
<proteinExistence type="predicted"/>
<accession>A0A383DY26</accession>
<dbReference type="EMBL" id="UINC01221048">
    <property type="protein sequence ID" value="SVE49224.1"/>
    <property type="molecule type" value="Genomic_DNA"/>
</dbReference>
<feature type="non-terminal residue" evidence="2">
    <location>
        <position position="148"/>
    </location>
</feature>
<evidence type="ECO:0000259" key="1">
    <source>
        <dbReference type="Pfam" id="PF04717"/>
    </source>
</evidence>
<evidence type="ECO:0000313" key="2">
    <source>
        <dbReference type="EMBL" id="SVE49224.1"/>
    </source>
</evidence>
<gene>
    <name evidence="2" type="ORF">METZ01_LOCUS502078</name>
</gene>
<feature type="domain" description="Gp5/Type VI secretion system Vgr protein OB-fold" evidence="1">
    <location>
        <begin position="91"/>
        <end position="125"/>
    </location>
</feature>
<dbReference type="InterPro" id="IPR006531">
    <property type="entry name" value="Gp5/Vgr_OB"/>
</dbReference>
<dbReference type="Pfam" id="PF04717">
    <property type="entry name" value="Phage_base_V"/>
    <property type="match status" value="1"/>
</dbReference>